<comment type="similarity">
    <text evidence="2">Belongs to the amino acid/polyamine transporter 2 family.</text>
</comment>
<feature type="transmembrane region" description="Helical" evidence="9">
    <location>
        <begin position="434"/>
        <end position="452"/>
    </location>
</feature>
<evidence type="ECO:0000256" key="5">
    <source>
        <dbReference type="ARBA" id="ARBA00022970"/>
    </source>
</evidence>
<gene>
    <name evidence="11" type="ORF">Q4I28_002033</name>
</gene>
<protein>
    <submittedName>
        <fullName evidence="11">Transmembrane amino acid transporter protein</fullName>
    </submittedName>
</protein>
<feature type="transmembrane region" description="Helical" evidence="9">
    <location>
        <begin position="403"/>
        <end position="428"/>
    </location>
</feature>
<keyword evidence="12" id="KW-1185">Reference proteome</keyword>
<comment type="caution">
    <text evidence="11">The sequence shown here is derived from an EMBL/GenBank/DDBJ whole genome shotgun (WGS) entry which is preliminary data.</text>
</comment>
<evidence type="ECO:0000259" key="10">
    <source>
        <dbReference type="Pfam" id="PF01490"/>
    </source>
</evidence>
<feature type="transmembrane region" description="Helical" evidence="9">
    <location>
        <begin position="574"/>
        <end position="597"/>
    </location>
</feature>
<feature type="region of interest" description="Disordered" evidence="8">
    <location>
        <begin position="115"/>
        <end position="196"/>
    </location>
</feature>
<feature type="transmembrane region" description="Helical" evidence="9">
    <location>
        <begin position="531"/>
        <end position="554"/>
    </location>
</feature>
<feature type="transmembrane region" description="Helical" evidence="9">
    <location>
        <begin position="681"/>
        <end position="707"/>
    </location>
</feature>
<dbReference type="InterPro" id="IPR013057">
    <property type="entry name" value="AA_transpt_TM"/>
</dbReference>
<evidence type="ECO:0000256" key="1">
    <source>
        <dbReference type="ARBA" id="ARBA00004141"/>
    </source>
</evidence>
<feature type="transmembrane region" description="Helical" evidence="9">
    <location>
        <begin position="499"/>
        <end position="519"/>
    </location>
</feature>
<keyword evidence="6 9" id="KW-1133">Transmembrane helix</keyword>
<evidence type="ECO:0000256" key="3">
    <source>
        <dbReference type="ARBA" id="ARBA00022448"/>
    </source>
</evidence>
<dbReference type="PANTHER" id="PTHR22950:SF458">
    <property type="entry name" value="SODIUM-COUPLED NEUTRAL AMINO ACID TRANSPORTER 11-RELATED"/>
    <property type="match status" value="1"/>
</dbReference>
<comment type="subcellular location">
    <subcellularLocation>
        <location evidence="1">Membrane</location>
        <topology evidence="1">Multi-pass membrane protein</topology>
    </subcellularLocation>
</comment>
<accession>A0AAW3C080</accession>
<evidence type="ECO:0000256" key="6">
    <source>
        <dbReference type="ARBA" id="ARBA00022989"/>
    </source>
</evidence>
<proteinExistence type="inferred from homology"/>
<evidence type="ECO:0000256" key="8">
    <source>
        <dbReference type="SAM" id="MobiDB-lite"/>
    </source>
</evidence>
<feature type="domain" description="Amino acid transporter transmembrane" evidence="10">
    <location>
        <begin position="330"/>
        <end position="699"/>
    </location>
</feature>
<feature type="transmembrane region" description="Helical" evidence="9">
    <location>
        <begin position="618"/>
        <end position="637"/>
    </location>
</feature>
<evidence type="ECO:0000313" key="12">
    <source>
        <dbReference type="Proteomes" id="UP001501274"/>
    </source>
</evidence>
<feature type="compositionally biased region" description="Pro residues" evidence="8">
    <location>
        <begin position="31"/>
        <end position="41"/>
    </location>
</feature>
<evidence type="ECO:0000256" key="9">
    <source>
        <dbReference type="SAM" id="Phobius"/>
    </source>
</evidence>
<dbReference type="AlphaFoldDB" id="A0AAW3C080"/>
<keyword evidence="4 9" id="KW-0812">Transmembrane</keyword>
<feature type="compositionally biased region" description="Polar residues" evidence="8">
    <location>
        <begin position="185"/>
        <end position="194"/>
    </location>
</feature>
<feature type="compositionally biased region" description="Low complexity" evidence="8">
    <location>
        <begin position="17"/>
        <end position="30"/>
    </location>
</feature>
<sequence length="718" mass="77177">MNHNGSSDAAEEGNDHLSPASISSVVVSSPSIPPSPLPMTPTEPNATVAAEQERQLLYSFLPSAPPLGHLARAMDETDGSSSATGASAARRHFHTPPLKEMGQDKAAKGFHRALPTTPQSKSAAEPTMNGADDHTNSVTTPWHGKSDAVLPTTDRNREAPYYLSSDSSNEDGNHNVGRPRKDEGSNNNNLNYTPPTARLTVEEEQAARLCAYNEMVAGSGAGDEGEGADGVVAANSLDFISDTVHTILPTAITRWFSLSANAVAQTSSSMVPNSVKSATSTVAHTIGTGAQHIGDAIDTLPDLMVKAIPPAVMSKDVKQLLFTDFSNTFRSFFHTNILTMPFVFRQAGLVGGIVLLSFVAVTSEYATEAYFGAKNQMKNAHRVVVYGDVPLMVWGDWYPMINLFYGITHLIGFIAFSSSNAVVLLGAMGMKGGGARALGLIIPSLIALPLVLMKNARSQQPLAIMSNILVLNSVILMCIDFTYKPQPPIKLWANSPSEFFVALGVTVYAFTGIGSTISVERVMAPERYHKLLRASVAISWALLMAFGLSGFLSYGNRTCSVMTVSLQPGPLRTAASALLFVASLAIIPQNTFPLCELSDRRVLGITQLTQYWDLKPNLLRIAYLVLCSFAAFTVPYYGLILSISGSLGCGIVGLVVPAALDYVRRERWALREGRTLRFWEYFVIFGLGLYGCVVVVIGVVSGSYQLWRSIQTSSTDSC</sequence>
<keyword evidence="5" id="KW-0029">Amino-acid transport</keyword>
<feature type="transmembrane region" description="Helical" evidence="9">
    <location>
        <begin position="643"/>
        <end position="660"/>
    </location>
</feature>
<name>A0AAW3C080_9TRYP</name>
<evidence type="ECO:0000256" key="7">
    <source>
        <dbReference type="ARBA" id="ARBA00023136"/>
    </source>
</evidence>
<evidence type="ECO:0000256" key="4">
    <source>
        <dbReference type="ARBA" id="ARBA00022692"/>
    </source>
</evidence>
<feature type="transmembrane region" description="Helical" evidence="9">
    <location>
        <begin position="464"/>
        <end position="483"/>
    </location>
</feature>
<feature type="transmembrane region" description="Helical" evidence="9">
    <location>
        <begin position="347"/>
        <end position="367"/>
    </location>
</feature>
<dbReference type="GO" id="GO:0016020">
    <property type="term" value="C:membrane"/>
    <property type="evidence" value="ECO:0007669"/>
    <property type="project" value="UniProtKB-SubCell"/>
</dbReference>
<dbReference type="GO" id="GO:0015179">
    <property type="term" value="F:L-amino acid transmembrane transporter activity"/>
    <property type="evidence" value="ECO:0007669"/>
    <property type="project" value="TreeGrafter"/>
</dbReference>
<reference evidence="11 12" key="1">
    <citation type="submission" date="2024-02" db="EMBL/GenBank/DDBJ databases">
        <title>FIRST GENOME SEQUENCES OF Leishmania (Viannia) shawi, Leishmania (Viannia) lindenbergi AND Leishmania (Viannia) utingensis.</title>
        <authorList>
            <person name="Resadore F."/>
            <person name="Custodio M.G.F."/>
            <person name="Boite M.C."/>
            <person name="Cupolillo E."/>
            <person name="Ferreira G.E.M."/>
        </authorList>
    </citation>
    <scope>NUCLEOTIDE SEQUENCE [LARGE SCALE GENOMIC DNA]</scope>
    <source>
        <strain evidence="11 12">MDAS/BR/1979/M5533</strain>
    </source>
</reference>
<keyword evidence="7 9" id="KW-0472">Membrane</keyword>
<dbReference type="PANTHER" id="PTHR22950">
    <property type="entry name" value="AMINO ACID TRANSPORTER"/>
    <property type="match status" value="1"/>
</dbReference>
<feature type="region of interest" description="Disordered" evidence="8">
    <location>
        <begin position="1"/>
        <end position="51"/>
    </location>
</feature>
<organism evidence="11 12">
    <name type="scientific">Leishmania naiffi</name>
    <dbReference type="NCBI Taxonomy" id="5678"/>
    <lineage>
        <taxon>Eukaryota</taxon>
        <taxon>Discoba</taxon>
        <taxon>Euglenozoa</taxon>
        <taxon>Kinetoplastea</taxon>
        <taxon>Metakinetoplastina</taxon>
        <taxon>Trypanosomatida</taxon>
        <taxon>Trypanosomatidae</taxon>
        <taxon>Leishmaniinae</taxon>
        <taxon>Leishmania</taxon>
        <taxon>Leishmania naiffi species complex</taxon>
    </lineage>
</organism>
<dbReference type="Proteomes" id="UP001501274">
    <property type="component" value="Unassembled WGS sequence"/>
</dbReference>
<evidence type="ECO:0000313" key="11">
    <source>
        <dbReference type="EMBL" id="KAL0527798.1"/>
    </source>
</evidence>
<dbReference type="Pfam" id="PF01490">
    <property type="entry name" value="Aa_trans"/>
    <property type="match status" value="1"/>
</dbReference>
<keyword evidence="3" id="KW-0813">Transport</keyword>
<dbReference type="EMBL" id="JBAMZN010000015">
    <property type="protein sequence ID" value="KAL0527798.1"/>
    <property type="molecule type" value="Genomic_DNA"/>
</dbReference>
<evidence type="ECO:0000256" key="2">
    <source>
        <dbReference type="ARBA" id="ARBA00008066"/>
    </source>
</evidence>